<dbReference type="Gene3D" id="3.30.70.330">
    <property type="match status" value="1"/>
</dbReference>
<dbReference type="Pfam" id="PF00276">
    <property type="entry name" value="Ribosomal_L23"/>
    <property type="match status" value="1"/>
</dbReference>
<dbReference type="GO" id="GO:0019843">
    <property type="term" value="F:rRNA binding"/>
    <property type="evidence" value="ECO:0007669"/>
    <property type="project" value="UniProtKB-UniRule"/>
</dbReference>
<sequence>MNKLKLKPLVTEKSLKLAGLGKYTFSVARNLDKKAIKNLVEQVFSVHVVSVKTLIKAGEIKKNFKGKKKVVKSIKKAIVTLKEKEKIDLFESKNK</sequence>
<comment type="function">
    <text evidence="6">One of the early assembly proteins it binds 23S rRNA. One of the proteins that surrounds the polypeptide exit tunnel on the outside of the ribosome. Forms the main docking site for trigger factor binding to the ribosome.</text>
</comment>
<evidence type="ECO:0000256" key="5">
    <source>
        <dbReference type="ARBA" id="ARBA00023274"/>
    </source>
</evidence>
<dbReference type="InterPro" id="IPR001014">
    <property type="entry name" value="Ribosomal_uL23_CS"/>
</dbReference>
<keyword evidence="5 6" id="KW-0687">Ribonucleoprotein</keyword>
<evidence type="ECO:0000256" key="3">
    <source>
        <dbReference type="ARBA" id="ARBA00022884"/>
    </source>
</evidence>
<dbReference type="AlphaFoldDB" id="A0A1F7X2V9"/>
<dbReference type="PROSITE" id="PS00050">
    <property type="entry name" value="RIBOSOMAL_L23"/>
    <property type="match status" value="1"/>
</dbReference>
<reference evidence="8 9" key="1">
    <citation type="journal article" date="2016" name="Nat. Commun.">
        <title>Thousands of microbial genomes shed light on interconnected biogeochemical processes in an aquifer system.</title>
        <authorList>
            <person name="Anantharaman K."/>
            <person name="Brown C.T."/>
            <person name="Hug L.A."/>
            <person name="Sharon I."/>
            <person name="Castelle C.J."/>
            <person name="Probst A.J."/>
            <person name="Thomas B.C."/>
            <person name="Singh A."/>
            <person name="Wilkins M.J."/>
            <person name="Karaoz U."/>
            <person name="Brodie E.L."/>
            <person name="Williams K.H."/>
            <person name="Hubbard S.S."/>
            <person name="Banfield J.F."/>
        </authorList>
    </citation>
    <scope>NUCLEOTIDE SEQUENCE [LARGE SCALE GENOMIC DNA]</scope>
</reference>
<dbReference type="InterPro" id="IPR013025">
    <property type="entry name" value="Ribosomal_uL23-like"/>
</dbReference>
<proteinExistence type="inferred from homology"/>
<accession>A0A1F7X2V9</accession>
<dbReference type="InterPro" id="IPR012677">
    <property type="entry name" value="Nucleotide-bd_a/b_plait_sf"/>
</dbReference>
<keyword evidence="2 6" id="KW-0699">rRNA-binding</keyword>
<keyword evidence="4 6" id="KW-0689">Ribosomal protein</keyword>
<dbReference type="InterPro" id="IPR012678">
    <property type="entry name" value="Ribosomal_uL23/eL15/eS24_sf"/>
</dbReference>
<evidence type="ECO:0000256" key="7">
    <source>
        <dbReference type="RuleBase" id="RU003934"/>
    </source>
</evidence>
<keyword evidence="3 6" id="KW-0694">RNA-binding</keyword>
<evidence type="ECO:0000313" key="9">
    <source>
        <dbReference type="Proteomes" id="UP000179219"/>
    </source>
</evidence>
<evidence type="ECO:0000256" key="1">
    <source>
        <dbReference type="ARBA" id="ARBA00006700"/>
    </source>
</evidence>
<comment type="caution">
    <text evidence="8">The sequence shown here is derived from an EMBL/GenBank/DDBJ whole genome shotgun (WGS) entry which is preliminary data.</text>
</comment>
<dbReference type="GO" id="GO:0003735">
    <property type="term" value="F:structural constituent of ribosome"/>
    <property type="evidence" value="ECO:0007669"/>
    <property type="project" value="InterPro"/>
</dbReference>
<evidence type="ECO:0000313" key="8">
    <source>
        <dbReference type="EMBL" id="OGM09434.1"/>
    </source>
</evidence>
<name>A0A1F7X2V9_9BACT</name>
<dbReference type="SUPFAM" id="SSF54189">
    <property type="entry name" value="Ribosomal proteins S24e, L23 and L15e"/>
    <property type="match status" value="1"/>
</dbReference>
<dbReference type="GO" id="GO:0006412">
    <property type="term" value="P:translation"/>
    <property type="evidence" value="ECO:0007669"/>
    <property type="project" value="UniProtKB-UniRule"/>
</dbReference>
<evidence type="ECO:0000256" key="2">
    <source>
        <dbReference type="ARBA" id="ARBA00022730"/>
    </source>
</evidence>
<dbReference type="GO" id="GO:0005840">
    <property type="term" value="C:ribosome"/>
    <property type="evidence" value="ECO:0007669"/>
    <property type="project" value="UniProtKB-KW"/>
</dbReference>
<gene>
    <name evidence="6" type="primary">rplW</name>
    <name evidence="8" type="ORF">A2159_00675</name>
</gene>
<evidence type="ECO:0000256" key="6">
    <source>
        <dbReference type="HAMAP-Rule" id="MF_01369"/>
    </source>
</evidence>
<comment type="similarity">
    <text evidence="1 6 7">Belongs to the universal ribosomal protein uL23 family.</text>
</comment>
<dbReference type="Proteomes" id="UP000179219">
    <property type="component" value="Unassembled WGS sequence"/>
</dbReference>
<dbReference type="EMBL" id="MGFP01000023">
    <property type="protein sequence ID" value="OGM09434.1"/>
    <property type="molecule type" value="Genomic_DNA"/>
</dbReference>
<dbReference type="GO" id="GO:1990904">
    <property type="term" value="C:ribonucleoprotein complex"/>
    <property type="evidence" value="ECO:0007669"/>
    <property type="project" value="UniProtKB-KW"/>
</dbReference>
<organism evidence="8 9">
    <name type="scientific">Candidatus Woesebacteria bacterium RBG_13_34_9</name>
    <dbReference type="NCBI Taxonomy" id="1802477"/>
    <lineage>
        <taxon>Bacteria</taxon>
        <taxon>Candidatus Woeseibacteriota</taxon>
    </lineage>
</organism>
<comment type="subunit">
    <text evidence="6">Part of the 50S ribosomal subunit. Contacts protein L29, and trigger factor when it is bound to the ribosome.</text>
</comment>
<evidence type="ECO:0000256" key="4">
    <source>
        <dbReference type="ARBA" id="ARBA00022980"/>
    </source>
</evidence>
<dbReference type="HAMAP" id="MF_01369_B">
    <property type="entry name" value="Ribosomal_uL23_B"/>
    <property type="match status" value="1"/>
</dbReference>
<protein>
    <recommendedName>
        <fullName evidence="6">Large ribosomal subunit protein uL23</fullName>
    </recommendedName>
</protein>